<feature type="domain" description="Alcohol dehydrogenase iron-type/glycerol dehydrogenase GldA" evidence="9">
    <location>
        <begin position="13"/>
        <end position="179"/>
    </location>
</feature>
<accession>A0A060QDY9</accession>
<dbReference type="PANTHER" id="PTHR11496">
    <property type="entry name" value="ALCOHOL DEHYDROGENASE"/>
    <property type="match status" value="1"/>
</dbReference>
<dbReference type="CDD" id="cd08193">
    <property type="entry name" value="HVD"/>
    <property type="match status" value="1"/>
</dbReference>
<dbReference type="eggNOG" id="COG1454">
    <property type="taxonomic scope" value="Bacteria"/>
</dbReference>
<reference evidence="11 12" key="1">
    <citation type="journal article" date="2014" name="Genome Biol. Evol.">
        <title>Acetic acid bacteria genomes reveal functional traits for adaptation to life in insect guts.</title>
        <authorList>
            <person name="Chouaia B."/>
            <person name="Gaiarsa S."/>
            <person name="Crotti E."/>
            <person name="Comandatore F."/>
            <person name="Degli Esposti M."/>
            <person name="Ricci I."/>
            <person name="Alma A."/>
            <person name="Favia G."/>
            <person name="Bandi C."/>
            <person name="Daffonchio D."/>
        </authorList>
    </citation>
    <scope>NUCLEOTIDE SEQUENCE [LARGE SCALE GENOMIC DNA]</scope>
    <source>
        <strain evidence="11 12">SF2.1</strain>
    </source>
</reference>
<dbReference type="EMBL" id="CBLX010000008">
    <property type="protein sequence ID" value="CDG39125.1"/>
    <property type="molecule type" value="Genomic_DNA"/>
</dbReference>
<dbReference type="Pfam" id="PF00465">
    <property type="entry name" value="Fe-ADH"/>
    <property type="match status" value="1"/>
</dbReference>
<dbReference type="Pfam" id="PF25137">
    <property type="entry name" value="ADH_Fe_C"/>
    <property type="match status" value="1"/>
</dbReference>
<dbReference type="FunFam" id="1.20.1090.10:FF:000001">
    <property type="entry name" value="Aldehyde-alcohol dehydrogenase"/>
    <property type="match status" value="1"/>
</dbReference>
<dbReference type="GO" id="GO:0004022">
    <property type="term" value="F:alcohol dehydrogenase (NAD+) activity"/>
    <property type="evidence" value="ECO:0007669"/>
    <property type="project" value="UniProtKB-EC"/>
</dbReference>
<evidence type="ECO:0000259" key="10">
    <source>
        <dbReference type="Pfam" id="PF25137"/>
    </source>
</evidence>
<keyword evidence="3 11" id="KW-0560">Oxidoreductase</keyword>
<comment type="caution">
    <text evidence="11">The sequence shown here is derived from an EMBL/GenBank/DDBJ whole genome shotgun (WGS) entry which is preliminary data.</text>
</comment>
<reference evidence="11 12" key="2">
    <citation type="journal article" date="2014" name="PLoS ONE">
        <title>Evolution of mitochondria reconstructed from the energy metabolism of living bacteria.</title>
        <authorList>
            <person name="Degli Esposti M."/>
            <person name="Chouaia B."/>
            <person name="Comandatore F."/>
            <person name="Crotti E."/>
            <person name="Sassera D."/>
            <person name="Lievens P.M."/>
            <person name="Daffonchio D."/>
            <person name="Bandi C."/>
        </authorList>
    </citation>
    <scope>NUCLEOTIDE SEQUENCE [LARGE SCALE GENOMIC DNA]</scope>
    <source>
        <strain evidence="11 12">SF2.1</strain>
    </source>
</reference>
<sequence>MNMPAFCFQTVPTIRMEWGGISGLGQDLKGRFSVTSVLLVTDCGLARSGLLEPVVASLSAAGLKITLFDGVVADPPESVLLECVAVGRKAAVELVLGLGGGSSLDVAKMAAVLLGTTHQPLADMYGVDRVEGRRLPLVQVPTTSGTGSEVTNVAVITLDGTRKSGVVASQLFADYVLLDAELTRGLPPLQTAATGLDAMVHAIEAYTGKRRKNPVSDHLARSALRLLGRNLVTACREPENRPAREAMLLGAMLAGQAFANSPVGLVHGMAYPLGGYFHVPHGLSNALMLAHVLRFNMREAARLYAELGDDLGVTQGGTSAEKAETFIRFLENLMDESGLPRRLRDVGVTEESLPALAADAITQTRVLVNNPVPITENEMIGLYRQAF</sequence>
<dbReference type="FunFam" id="3.40.50.1970:FF:000003">
    <property type="entry name" value="Alcohol dehydrogenase, iron-containing"/>
    <property type="match status" value="1"/>
</dbReference>
<dbReference type="InterPro" id="IPR039697">
    <property type="entry name" value="Alcohol_dehydrogenase_Fe"/>
</dbReference>
<evidence type="ECO:0000256" key="6">
    <source>
        <dbReference type="ARBA" id="ARBA00049243"/>
    </source>
</evidence>
<evidence type="ECO:0000259" key="9">
    <source>
        <dbReference type="Pfam" id="PF00465"/>
    </source>
</evidence>
<evidence type="ECO:0000313" key="11">
    <source>
        <dbReference type="EMBL" id="CDG39125.1"/>
    </source>
</evidence>
<dbReference type="AlphaFoldDB" id="A0A060QDY9"/>
<dbReference type="Gene3D" id="1.20.1090.10">
    <property type="entry name" value="Dehydroquinate synthase-like - alpha domain"/>
    <property type="match status" value="1"/>
</dbReference>
<dbReference type="Proteomes" id="UP000027583">
    <property type="component" value="Unassembled WGS sequence"/>
</dbReference>
<comment type="cofactor">
    <cofactor evidence="1">
        <name>Fe cation</name>
        <dbReference type="ChEBI" id="CHEBI:24875"/>
    </cofactor>
</comment>
<feature type="domain" description="Fe-containing alcohol dehydrogenase-like C-terminal" evidence="10">
    <location>
        <begin position="191"/>
        <end position="387"/>
    </location>
</feature>
<evidence type="ECO:0000313" key="12">
    <source>
        <dbReference type="Proteomes" id="UP000027583"/>
    </source>
</evidence>
<evidence type="ECO:0000256" key="8">
    <source>
        <dbReference type="ARBA" id="ARBA00076680"/>
    </source>
</evidence>
<organism evidence="11 12">
    <name type="scientific">Asaia bogorensis</name>
    <dbReference type="NCBI Taxonomy" id="91915"/>
    <lineage>
        <taxon>Bacteria</taxon>
        <taxon>Pseudomonadati</taxon>
        <taxon>Pseudomonadota</taxon>
        <taxon>Alphaproteobacteria</taxon>
        <taxon>Acetobacterales</taxon>
        <taxon>Acetobacteraceae</taxon>
        <taxon>Asaia</taxon>
    </lineage>
</organism>
<dbReference type="RefSeq" id="WP_023979830.1">
    <property type="nucleotide sequence ID" value="NZ_CBLX010000008.1"/>
</dbReference>
<dbReference type="PANTHER" id="PTHR11496:SF102">
    <property type="entry name" value="ALCOHOL DEHYDROGENASE 4"/>
    <property type="match status" value="1"/>
</dbReference>
<dbReference type="GO" id="GO:0046872">
    <property type="term" value="F:metal ion binding"/>
    <property type="evidence" value="ECO:0007669"/>
    <property type="project" value="InterPro"/>
</dbReference>
<comment type="catalytic activity">
    <reaction evidence="5">
        <text>a secondary alcohol + NAD(+) = a ketone + NADH + H(+)</text>
        <dbReference type="Rhea" id="RHEA:10740"/>
        <dbReference type="ChEBI" id="CHEBI:15378"/>
        <dbReference type="ChEBI" id="CHEBI:17087"/>
        <dbReference type="ChEBI" id="CHEBI:35681"/>
        <dbReference type="ChEBI" id="CHEBI:57540"/>
        <dbReference type="ChEBI" id="CHEBI:57945"/>
        <dbReference type="EC" id="1.1.1.1"/>
    </reaction>
</comment>
<proteinExistence type="inferred from homology"/>
<evidence type="ECO:0000256" key="1">
    <source>
        <dbReference type="ARBA" id="ARBA00001962"/>
    </source>
</evidence>
<evidence type="ECO:0000256" key="3">
    <source>
        <dbReference type="ARBA" id="ARBA00023002"/>
    </source>
</evidence>
<keyword evidence="4" id="KW-0520">NAD</keyword>
<dbReference type="InterPro" id="IPR056798">
    <property type="entry name" value="ADH_Fe_C"/>
</dbReference>
<gene>
    <name evidence="11" type="ORF">ASAP_1080</name>
</gene>
<dbReference type="Gene3D" id="3.40.50.1970">
    <property type="match status" value="1"/>
</dbReference>
<evidence type="ECO:0000256" key="2">
    <source>
        <dbReference type="ARBA" id="ARBA00007358"/>
    </source>
</evidence>
<dbReference type="SUPFAM" id="SSF56796">
    <property type="entry name" value="Dehydroquinate synthase-like"/>
    <property type="match status" value="1"/>
</dbReference>
<dbReference type="InterPro" id="IPR018211">
    <property type="entry name" value="ADH_Fe_CS"/>
</dbReference>
<name>A0A060QDY9_9PROT</name>
<evidence type="ECO:0000256" key="5">
    <source>
        <dbReference type="ARBA" id="ARBA00049164"/>
    </source>
</evidence>
<dbReference type="InterPro" id="IPR001670">
    <property type="entry name" value="ADH_Fe/GldA"/>
</dbReference>
<protein>
    <recommendedName>
        <fullName evidence="7">Alcohol dehydrogenase 2</fullName>
    </recommendedName>
    <alternativeName>
        <fullName evidence="8">Alcohol dehydrogenase II</fullName>
    </alternativeName>
</protein>
<comment type="catalytic activity">
    <reaction evidence="6">
        <text>a primary alcohol + NAD(+) = an aldehyde + NADH + H(+)</text>
        <dbReference type="Rhea" id="RHEA:10736"/>
        <dbReference type="ChEBI" id="CHEBI:15378"/>
        <dbReference type="ChEBI" id="CHEBI:15734"/>
        <dbReference type="ChEBI" id="CHEBI:17478"/>
        <dbReference type="ChEBI" id="CHEBI:57540"/>
        <dbReference type="ChEBI" id="CHEBI:57945"/>
        <dbReference type="EC" id="1.1.1.1"/>
    </reaction>
</comment>
<comment type="similarity">
    <text evidence="2">Belongs to the iron-containing alcohol dehydrogenase family.</text>
</comment>
<evidence type="ECO:0000256" key="7">
    <source>
        <dbReference type="ARBA" id="ARBA00074848"/>
    </source>
</evidence>
<evidence type="ECO:0000256" key="4">
    <source>
        <dbReference type="ARBA" id="ARBA00023027"/>
    </source>
</evidence>
<dbReference type="PROSITE" id="PS00913">
    <property type="entry name" value="ADH_IRON_1"/>
    <property type="match status" value="1"/>
</dbReference>